<dbReference type="Gene3D" id="2.30.42.10">
    <property type="match status" value="1"/>
</dbReference>
<feature type="non-terminal residue" evidence="2">
    <location>
        <position position="1"/>
    </location>
</feature>
<protein>
    <recommendedName>
        <fullName evidence="1">PDZ domain-containing protein</fullName>
    </recommendedName>
</protein>
<reference evidence="2" key="1">
    <citation type="journal article" date="2014" name="Front. Microbiol.">
        <title>High frequency of phylogenetically diverse reductive dehalogenase-homologous genes in deep subseafloor sedimentary metagenomes.</title>
        <authorList>
            <person name="Kawai M."/>
            <person name="Futagami T."/>
            <person name="Toyoda A."/>
            <person name="Takaki Y."/>
            <person name="Nishi S."/>
            <person name="Hori S."/>
            <person name="Arai W."/>
            <person name="Tsubouchi T."/>
            <person name="Morono Y."/>
            <person name="Uchiyama I."/>
            <person name="Ito T."/>
            <person name="Fujiyama A."/>
            <person name="Inagaki F."/>
            <person name="Takami H."/>
        </authorList>
    </citation>
    <scope>NUCLEOTIDE SEQUENCE</scope>
    <source>
        <strain evidence="2">Expedition CK06-06</strain>
    </source>
</reference>
<dbReference type="SMART" id="SM00228">
    <property type="entry name" value="PDZ"/>
    <property type="match status" value="1"/>
</dbReference>
<dbReference type="SUPFAM" id="SSF50156">
    <property type="entry name" value="PDZ domain-like"/>
    <property type="match status" value="1"/>
</dbReference>
<dbReference type="PROSITE" id="PS50106">
    <property type="entry name" value="PDZ"/>
    <property type="match status" value="1"/>
</dbReference>
<proteinExistence type="predicted"/>
<gene>
    <name evidence="2" type="ORF">S01H4_28318</name>
</gene>
<dbReference type="InterPro" id="IPR036034">
    <property type="entry name" value="PDZ_sf"/>
</dbReference>
<name>X1BJG5_9ZZZZ</name>
<feature type="domain" description="PDZ" evidence="1">
    <location>
        <begin position="1"/>
        <end position="63"/>
    </location>
</feature>
<dbReference type="AlphaFoldDB" id="X1BJG5"/>
<sequence length="191" mass="21137">TVKLLRKPFLGVLYNNATDSLTELLGNPHPGGCYVVEVVKDSTLDKAGVKRGDMIYEINGHKVDIYGEMSTPWSEDKISLINYVGRLSIGQEMTLIVYRKGERKEVTVAFSQSSLPAIRKIFPGYEEIDYEIFGGMVVMPLSFNHIARLGNNSPGLARFAEMKNQSESVLVITHIFPNSQLARSRTVGVGA</sequence>
<evidence type="ECO:0000259" key="1">
    <source>
        <dbReference type="PROSITE" id="PS50106"/>
    </source>
</evidence>
<organism evidence="2">
    <name type="scientific">marine sediment metagenome</name>
    <dbReference type="NCBI Taxonomy" id="412755"/>
    <lineage>
        <taxon>unclassified sequences</taxon>
        <taxon>metagenomes</taxon>
        <taxon>ecological metagenomes</taxon>
    </lineage>
</organism>
<dbReference type="InterPro" id="IPR001478">
    <property type="entry name" value="PDZ"/>
</dbReference>
<comment type="caution">
    <text evidence="2">The sequence shown here is derived from an EMBL/GenBank/DDBJ whole genome shotgun (WGS) entry which is preliminary data.</text>
</comment>
<evidence type="ECO:0000313" key="2">
    <source>
        <dbReference type="EMBL" id="GAG84238.1"/>
    </source>
</evidence>
<accession>X1BJG5</accession>
<dbReference type="Pfam" id="PF13180">
    <property type="entry name" value="PDZ_2"/>
    <property type="match status" value="1"/>
</dbReference>
<feature type="non-terminal residue" evidence="2">
    <location>
        <position position="191"/>
    </location>
</feature>
<dbReference type="EMBL" id="BART01014050">
    <property type="protein sequence ID" value="GAG84238.1"/>
    <property type="molecule type" value="Genomic_DNA"/>
</dbReference>